<evidence type="ECO:0000313" key="2">
    <source>
        <dbReference type="Proteomes" id="UP000191554"/>
    </source>
</evidence>
<reference evidence="1 2" key="1">
    <citation type="submission" date="2017-03" db="EMBL/GenBank/DDBJ databases">
        <title>Genome sequence of Clostridium hungatei DSM 14427.</title>
        <authorList>
            <person name="Poehlein A."/>
            <person name="Daniel R."/>
        </authorList>
    </citation>
    <scope>NUCLEOTIDE SEQUENCE [LARGE SCALE GENOMIC DNA]</scope>
    <source>
        <strain evidence="1 2">DSM 14427</strain>
    </source>
</reference>
<dbReference type="Proteomes" id="UP000191554">
    <property type="component" value="Unassembled WGS sequence"/>
</dbReference>
<name>A0A1V4SF06_RUMHU</name>
<organism evidence="1 2">
    <name type="scientific">Ruminiclostridium hungatei</name>
    <name type="common">Clostridium hungatei</name>
    <dbReference type="NCBI Taxonomy" id="48256"/>
    <lineage>
        <taxon>Bacteria</taxon>
        <taxon>Bacillati</taxon>
        <taxon>Bacillota</taxon>
        <taxon>Clostridia</taxon>
        <taxon>Eubacteriales</taxon>
        <taxon>Oscillospiraceae</taxon>
        <taxon>Ruminiclostridium</taxon>
    </lineage>
</organism>
<keyword evidence="2" id="KW-1185">Reference proteome</keyword>
<proteinExistence type="predicted"/>
<comment type="caution">
    <text evidence="1">The sequence shown here is derived from an EMBL/GenBank/DDBJ whole genome shotgun (WGS) entry which is preliminary data.</text>
</comment>
<protein>
    <submittedName>
        <fullName evidence="1">Uncharacterized protein</fullName>
    </submittedName>
</protein>
<gene>
    <name evidence="1" type="ORF">CLHUN_43120</name>
</gene>
<dbReference type="AlphaFoldDB" id="A0A1V4SF06"/>
<evidence type="ECO:0000313" key="1">
    <source>
        <dbReference type="EMBL" id="OPX41821.1"/>
    </source>
</evidence>
<sequence>MGIESIKLKEDGDYLDYANAVIDLINLDLAKHSRFKQYKKMLNLNS</sequence>
<dbReference type="EMBL" id="MZGX01000088">
    <property type="protein sequence ID" value="OPX41821.1"/>
    <property type="molecule type" value="Genomic_DNA"/>
</dbReference>
<accession>A0A1V4SF06</accession>